<reference evidence="2 3" key="1">
    <citation type="submission" date="2019-06" db="EMBL/GenBank/DDBJ databases">
        <title>Genomics analysis of Aphanomyces spp. identifies a new class of oomycete effector associated with host adaptation.</title>
        <authorList>
            <person name="Gaulin E."/>
        </authorList>
    </citation>
    <scope>NUCLEOTIDE SEQUENCE [LARGE SCALE GENOMIC DNA]</scope>
    <source>
        <strain evidence="2 3">E</strain>
    </source>
</reference>
<gene>
    <name evidence="2" type="ORF">AaE_003930</name>
</gene>
<comment type="caution">
    <text evidence="2">The sequence shown here is derived from an EMBL/GenBank/DDBJ whole genome shotgun (WGS) entry which is preliminary data.</text>
</comment>
<dbReference type="EMBL" id="VJMI01009623">
    <property type="protein sequence ID" value="KAF0758465.1"/>
    <property type="molecule type" value="Genomic_DNA"/>
</dbReference>
<sequence>METIKTIVAMKYGVARGRRGPDGILRTLTHSNSATSDKGTGGHSPKATAAVGRSFSFMDVSHSIPYGRNGQVQVVFSINEY</sequence>
<feature type="compositionally biased region" description="Polar residues" evidence="1">
    <location>
        <begin position="28"/>
        <end position="38"/>
    </location>
</feature>
<accession>A0A6A5AQG7</accession>
<evidence type="ECO:0000256" key="1">
    <source>
        <dbReference type="SAM" id="MobiDB-lite"/>
    </source>
</evidence>
<name>A0A6A5AQG7_APHAT</name>
<organism evidence="2 3">
    <name type="scientific">Aphanomyces astaci</name>
    <name type="common">Crayfish plague agent</name>
    <dbReference type="NCBI Taxonomy" id="112090"/>
    <lineage>
        <taxon>Eukaryota</taxon>
        <taxon>Sar</taxon>
        <taxon>Stramenopiles</taxon>
        <taxon>Oomycota</taxon>
        <taxon>Saprolegniomycetes</taxon>
        <taxon>Saprolegniales</taxon>
        <taxon>Verrucalvaceae</taxon>
        <taxon>Aphanomyces</taxon>
    </lineage>
</organism>
<proteinExistence type="predicted"/>
<feature type="non-terminal residue" evidence="2">
    <location>
        <position position="81"/>
    </location>
</feature>
<dbReference type="AlphaFoldDB" id="A0A6A5AQG7"/>
<feature type="region of interest" description="Disordered" evidence="1">
    <location>
        <begin position="21"/>
        <end position="46"/>
    </location>
</feature>
<dbReference type="Proteomes" id="UP000469452">
    <property type="component" value="Unassembled WGS sequence"/>
</dbReference>
<evidence type="ECO:0000313" key="3">
    <source>
        <dbReference type="Proteomes" id="UP000469452"/>
    </source>
</evidence>
<evidence type="ECO:0000313" key="2">
    <source>
        <dbReference type="EMBL" id="KAF0758465.1"/>
    </source>
</evidence>
<protein>
    <submittedName>
        <fullName evidence="2">Uncharacterized protein</fullName>
    </submittedName>
</protein>